<dbReference type="Proteomes" id="UP000464865">
    <property type="component" value="Chromosome M15-11"/>
</dbReference>
<protein>
    <submittedName>
        <fullName evidence="1">Uncharacterized protein</fullName>
    </submittedName>
</protein>
<evidence type="ECO:0000313" key="2">
    <source>
        <dbReference type="Proteomes" id="UP000464865"/>
    </source>
</evidence>
<name>A0A7L5BDJ2_9HYPH</name>
<dbReference type="AlphaFoldDB" id="A0A7L5BDJ2"/>
<organism evidence="1 2">
    <name type="scientific">Rhizobium oryzihabitans</name>
    <dbReference type="NCBI Taxonomy" id="2267833"/>
    <lineage>
        <taxon>Bacteria</taxon>
        <taxon>Pseudomonadati</taxon>
        <taxon>Pseudomonadota</taxon>
        <taxon>Alphaproteobacteria</taxon>
        <taxon>Hyphomicrobiales</taxon>
        <taxon>Rhizobiaceae</taxon>
        <taxon>Rhizobium/Agrobacterium group</taxon>
        <taxon>Rhizobium</taxon>
    </lineage>
</organism>
<sequence>MPMVKRFNVEMHTRSGKAIYLCQFGDGMEWTTDYDAALEYDDVEEADADAQRYGGEVFEFQRHARPGEIVLPRFDRNPIVHGAVIGRLEAAE</sequence>
<evidence type="ECO:0000313" key="1">
    <source>
        <dbReference type="EMBL" id="QIB36925.1"/>
    </source>
</evidence>
<proteinExistence type="predicted"/>
<accession>A0A7L5BDJ2</accession>
<dbReference type="RefSeq" id="WP_164056097.1">
    <property type="nucleotide sequence ID" value="NZ_CP048632.1"/>
</dbReference>
<dbReference type="KEGG" id="roy:G3A56_02050"/>
<reference evidence="1 2" key="1">
    <citation type="submission" date="2020-02" db="EMBL/GenBank/DDBJ databases">
        <title>Plant-Promoting Endophytic Bacterium Rhizobium oryzihabitans sp. nov., Isolated from the Root of Rice.</title>
        <authorList>
            <person name="zhao J."/>
            <person name="Zhang G."/>
        </authorList>
    </citation>
    <scope>NUCLEOTIDE SEQUENCE [LARGE SCALE GENOMIC DNA]</scope>
    <source>
        <strain evidence="1 2">M15</strain>
    </source>
</reference>
<gene>
    <name evidence="1" type="ORF">G3A56_02050</name>
</gene>
<dbReference type="EMBL" id="CP048632">
    <property type="protein sequence ID" value="QIB36925.1"/>
    <property type="molecule type" value="Genomic_DNA"/>
</dbReference>
<keyword evidence="2" id="KW-1185">Reference proteome</keyword>